<evidence type="ECO:0000313" key="1">
    <source>
        <dbReference type="EMBL" id="SEJ33364.1"/>
    </source>
</evidence>
<name>A0AAQ1JT17_9BURK</name>
<sequence>MLKITAELLPSGSSAGRRTVGTVEIVNIGGDAAYVSYAIRV</sequence>
<dbReference type="Proteomes" id="UP000183529">
    <property type="component" value="Unassembled WGS sequence"/>
</dbReference>
<dbReference type="AlphaFoldDB" id="A0AAQ1JT17"/>
<dbReference type="EMBL" id="FNZM01000004">
    <property type="protein sequence ID" value="SEJ33364.1"/>
    <property type="molecule type" value="Genomic_DNA"/>
</dbReference>
<comment type="caution">
    <text evidence="1">The sequence shown here is derived from an EMBL/GenBank/DDBJ whole genome shotgun (WGS) entry which is preliminary data.</text>
</comment>
<gene>
    <name evidence="1" type="ORF">SAMN05216550_10446</name>
</gene>
<organism evidence="1 2">
    <name type="scientific">Paraburkholderia tropica</name>
    <dbReference type="NCBI Taxonomy" id="92647"/>
    <lineage>
        <taxon>Bacteria</taxon>
        <taxon>Pseudomonadati</taxon>
        <taxon>Pseudomonadota</taxon>
        <taxon>Betaproteobacteria</taxon>
        <taxon>Burkholderiales</taxon>
        <taxon>Burkholderiaceae</taxon>
        <taxon>Paraburkholderia</taxon>
    </lineage>
</organism>
<accession>A0AAQ1JT17</accession>
<proteinExistence type="predicted"/>
<evidence type="ECO:0000313" key="2">
    <source>
        <dbReference type="Proteomes" id="UP000183529"/>
    </source>
</evidence>
<reference evidence="1 2" key="1">
    <citation type="submission" date="2016-10" db="EMBL/GenBank/DDBJ databases">
        <authorList>
            <person name="Varghese N."/>
            <person name="Submissions S."/>
        </authorList>
    </citation>
    <scope>NUCLEOTIDE SEQUENCE [LARGE SCALE GENOMIC DNA]</scope>
    <source>
        <strain evidence="1 2">LMG 22274</strain>
    </source>
</reference>
<protein>
    <submittedName>
        <fullName evidence="1">Uncharacterized protein</fullName>
    </submittedName>
</protein>